<proteinExistence type="predicted"/>
<sequence>MNAKIEVDKNSCLVVTEDPKSAIQTILEGAQRFRVQIEWLNVRKNTLEEVFMSVVANGEKPWAS</sequence>
<protein>
    <submittedName>
        <fullName evidence="1">Uncharacterized protein</fullName>
    </submittedName>
</protein>
<reference evidence="1 2" key="1">
    <citation type="submission" date="2017-04" db="EMBL/GenBank/DDBJ databases">
        <title>Novel microbial lineages endemic to geothermal iron-oxide mats fill important gaps in the evolutionary history of Archaea.</title>
        <authorList>
            <person name="Jay Z.J."/>
            <person name="Beam J.P."/>
            <person name="Dlakic M."/>
            <person name="Rusch D.B."/>
            <person name="Kozubal M.A."/>
            <person name="Inskeep W.P."/>
        </authorList>
    </citation>
    <scope>NUCLEOTIDE SEQUENCE [LARGE SCALE GENOMIC DNA]</scope>
    <source>
        <strain evidence="1">OSP_D</strain>
    </source>
</reference>
<dbReference type="AlphaFoldDB" id="A0A2R6ABV4"/>
<gene>
    <name evidence="1" type="ORF">B9Q01_03385</name>
</gene>
<dbReference type="Proteomes" id="UP000240880">
    <property type="component" value="Unassembled WGS sequence"/>
</dbReference>
<dbReference type="EMBL" id="NEXC01000014">
    <property type="protein sequence ID" value="PSN83817.1"/>
    <property type="molecule type" value="Genomic_DNA"/>
</dbReference>
<name>A0A2R6ABV4_9ARCH</name>
<accession>A0A2R6ABV4</accession>
<evidence type="ECO:0000313" key="1">
    <source>
        <dbReference type="EMBL" id="PSN83817.1"/>
    </source>
</evidence>
<comment type="caution">
    <text evidence="1">The sequence shown here is derived from an EMBL/GenBank/DDBJ whole genome shotgun (WGS) entry which is preliminary data.</text>
</comment>
<evidence type="ECO:0000313" key="2">
    <source>
        <dbReference type="Proteomes" id="UP000240880"/>
    </source>
</evidence>
<organism evidence="1 2">
    <name type="scientific">Candidatus Marsarchaeota G1 archaeon OSP_D</name>
    <dbReference type="NCBI Taxonomy" id="1978155"/>
    <lineage>
        <taxon>Archaea</taxon>
        <taxon>Candidatus Marsarchaeota</taxon>
        <taxon>Candidatus Marsarchaeota group 1</taxon>
    </lineage>
</organism>